<protein>
    <recommendedName>
        <fullName evidence="3">Methyltransferase domain-containing protein</fullName>
    </recommendedName>
</protein>
<evidence type="ECO:0000313" key="4">
    <source>
        <dbReference type="EMBL" id="OGC78947.1"/>
    </source>
</evidence>
<evidence type="ECO:0000256" key="1">
    <source>
        <dbReference type="ARBA" id="ARBA00022603"/>
    </source>
</evidence>
<evidence type="ECO:0000256" key="2">
    <source>
        <dbReference type="ARBA" id="ARBA00022679"/>
    </source>
</evidence>
<dbReference type="PANTHER" id="PTHR43861">
    <property type="entry name" value="TRANS-ACONITATE 2-METHYLTRANSFERASE-RELATED"/>
    <property type="match status" value="1"/>
</dbReference>
<dbReference type="CDD" id="cd02440">
    <property type="entry name" value="AdoMet_MTases"/>
    <property type="match status" value="1"/>
</dbReference>
<evidence type="ECO:0000313" key="5">
    <source>
        <dbReference type="Proteomes" id="UP000177845"/>
    </source>
</evidence>
<keyword evidence="2" id="KW-0808">Transferase</keyword>
<keyword evidence="1" id="KW-0489">Methyltransferase</keyword>
<name>A0A1F4XB58_UNCKA</name>
<dbReference type="AlphaFoldDB" id="A0A1F4XB58"/>
<dbReference type="InterPro" id="IPR041698">
    <property type="entry name" value="Methyltransf_25"/>
</dbReference>
<evidence type="ECO:0000259" key="3">
    <source>
        <dbReference type="Pfam" id="PF13649"/>
    </source>
</evidence>
<proteinExistence type="predicted"/>
<organism evidence="4 5">
    <name type="scientific">candidate division WWE3 bacterium RIFOXYD1_FULL_43_17</name>
    <dbReference type="NCBI Taxonomy" id="1802652"/>
    <lineage>
        <taxon>Bacteria</taxon>
        <taxon>Katanobacteria</taxon>
    </lineage>
</organism>
<dbReference type="InterPro" id="IPR029063">
    <property type="entry name" value="SAM-dependent_MTases_sf"/>
</dbReference>
<dbReference type="Pfam" id="PF13649">
    <property type="entry name" value="Methyltransf_25"/>
    <property type="match status" value="1"/>
</dbReference>
<feature type="domain" description="Methyltransferase" evidence="3">
    <location>
        <begin position="49"/>
        <end position="137"/>
    </location>
</feature>
<sequence>MTTIKEQLKVAYDADAKRRSNNEDKRDLWKLNCREYFIHLLNERNLKTILELGAGVGIDSKYFLDKGFDVLATDLSEEMINGCKERGLNARVLDLSELENLGKTFEGIYSMNVLLHTPRNEIKMVLKSISNVLSEDGIFFYGVYGGIDEEKTITDNKKMGLPRYFSFLSDSYLQDVVKEQFNTIKFETIEIGSDKPNFHFQSLYLQKRI</sequence>
<dbReference type="GO" id="GO:0008168">
    <property type="term" value="F:methyltransferase activity"/>
    <property type="evidence" value="ECO:0007669"/>
    <property type="project" value="UniProtKB-KW"/>
</dbReference>
<dbReference type="GO" id="GO:0032259">
    <property type="term" value="P:methylation"/>
    <property type="evidence" value="ECO:0007669"/>
    <property type="project" value="UniProtKB-KW"/>
</dbReference>
<comment type="caution">
    <text evidence="4">The sequence shown here is derived from an EMBL/GenBank/DDBJ whole genome shotgun (WGS) entry which is preliminary data.</text>
</comment>
<reference evidence="4 5" key="1">
    <citation type="journal article" date="2016" name="Nat. Commun.">
        <title>Thousands of microbial genomes shed light on interconnected biogeochemical processes in an aquifer system.</title>
        <authorList>
            <person name="Anantharaman K."/>
            <person name="Brown C.T."/>
            <person name="Hug L.A."/>
            <person name="Sharon I."/>
            <person name="Castelle C.J."/>
            <person name="Probst A.J."/>
            <person name="Thomas B.C."/>
            <person name="Singh A."/>
            <person name="Wilkins M.J."/>
            <person name="Karaoz U."/>
            <person name="Brodie E.L."/>
            <person name="Williams K.H."/>
            <person name="Hubbard S.S."/>
            <person name="Banfield J.F."/>
        </authorList>
    </citation>
    <scope>NUCLEOTIDE SEQUENCE [LARGE SCALE GENOMIC DNA]</scope>
</reference>
<dbReference type="Gene3D" id="3.40.50.150">
    <property type="entry name" value="Vaccinia Virus protein VP39"/>
    <property type="match status" value="1"/>
</dbReference>
<dbReference type="SUPFAM" id="SSF53335">
    <property type="entry name" value="S-adenosyl-L-methionine-dependent methyltransferases"/>
    <property type="match status" value="1"/>
</dbReference>
<gene>
    <name evidence="4" type="ORF">A3K01_02870</name>
</gene>
<dbReference type="Proteomes" id="UP000177845">
    <property type="component" value="Unassembled WGS sequence"/>
</dbReference>
<dbReference type="EMBL" id="MEWJ01000058">
    <property type="protein sequence ID" value="OGC78947.1"/>
    <property type="molecule type" value="Genomic_DNA"/>
</dbReference>
<accession>A0A1F4XB58</accession>
<dbReference type="PANTHER" id="PTHR43861:SF1">
    <property type="entry name" value="TRANS-ACONITATE 2-METHYLTRANSFERASE"/>
    <property type="match status" value="1"/>
</dbReference>